<dbReference type="Gene3D" id="2.40.110.10">
    <property type="entry name" value="Butyryl-CoA Dehydrogenase, subunit A, domain 2"/>
    <property type="match status" value="2"/>
</dbReference>
<dbReference type="SUPFAM" id="SSF56645">
    <property type="entry name" value="Acyl-CoA dehydrogenase NM domain-like"/>
    <property type="match status" value="2"/>
</dbReference>
<dbReference type="EMBL" id="WUXR01000024">
    <property type="protein sequence ID" value="MBM4568796.1"/>
    <property type="molecule type" value="Genomic_DNA"/>
</dbReference>
<dbReference type="InterPro" id="IPR009100">
    <property type="entry name" value="AcylCoA_DH/oxidase_NM_dom_sf"/>
</dbReference>
<name>A0A9Q2UPT4_RHOHA</name>
<dbReference type="InterPro" id="IPR052161">
    <property type="entry name" value="Mycobact_Acyl-CoA_DH"/>
</dbReference>
<dbReference type="InterPro" id="IPR036250">
    <property type="entry name" value="AcylCo_DH-like_C"/>
</dbReference>
<dbReference type="Proteomes" id="UP000603463">
    <property type="component" value="Unassembled WGS sequence"/>
</dbReference>
<dbReference type="SUPFAM" id="SSF47203">
    <property type="entry name" value="Acyl-CoA dehydrogenase C-terminal domain-like"/>
    <property type="match status" value="2"/>
</dbReference>
<comment type="cofactor">
    <cofactor evidence="1">
        <name>FAD</name>
        <dbReference type="ChEBI" id="CHEBI:57692"/>
    </cofactor>
</comment>
<evidence type="ECO:0000256" key="4">
    <source>
        <dbReference type="ARBA" id="ARBA00022827"/>
    </source>
</evidence>
<keyword evidence="4" id="KW-0274">FAD</keyword>
<organism evidence="10 13">
    <name type="scientific">Rhodococcus hoagii</name>
    <name type="common">Corynebacterium equii</name>
    <dbReference type="NCBI Taxonomy" id="43767"/>
    <lineage>
        <taxon>Bacteria</taxon>
        <taxon>Bacillati</taxon>
        <taxon>Actinomycetota</taxon>
        <taxon>Actinomycetes</taxon>
        <taxon>Mycobacteriales</taxon>
        <taxon>Nocardiaceae</taxon>
        <taxon>Prescottella</taxon>
    </lineage>
</organism>
<feature type="coiled-coil region" evidence="6">
    <location>
        <begin position="368"/>
        <end position="395"/>
    </location>
</feature>
<dbReference type="GO" id="GO:0050660">
    <property type="term" value="F:flavin adenine dinucleotide binding"/>
    <property type="evidence" value="ECO:0007669"/>
    <property type="project" value="InterPro"/>
</dbReference>
<evidence type="ECO:0000256" key="5">
    <source>
        <dbReference type="ARBA" id="ARBA00023002"/>
    </source>
</evidence>
<dbReference type="Gene3D" id="1.20.140.10">
    <property type="entry name" value="Butyryl-CoA Dehydrogenase, subunit A, domain 3"/>
    <property type="match status" value="2"/>
</dbReference>
<dbReference type="InterPro" id="IPR046373">
    <property type="entry name" value="Acyl-CoA_Oxase/DH_mid-dom_sf"/>
</dbReference>
<evidence type="ECO:0000259" key="9">
    <source>
        <dbReference type="Pfam" id="PF02771"/>
    </source>
</evidence>
<gene>
    <name evidence="10" type="ORF">GS441_26325</name>
    <name evidence="11" type="ORF">GS882_20205</name>
    <name evidence="12" type="ORF">GS947_05390</name>
</gene>
<evidence type="ECO:0000313" key="12">
    <source>
        <dbReference type="EMBL" id="NKW41064.1"/>
    </source>
</evidence>
<dbReference type="Gene3D" id="1.10.540.10">
    <property type="entry name" value="Acyl-CoA dehydrogenase/oxidase, N-terminal domain"/>
    <property type="match status" value="2"/>
</dbReference>
<evidence type="ECO:0000313" key="11">
    <source>
        <dbReference type="EMBL" id="NKT80404.1"/>
    </source>
</evidence>
<comment type="similarity">
    <text evidence="2">Belongs to the acyl-CoA dehydrogenase family.</text>
</comment>
<feature type="domain" description="Acyl-CoA dehydrogenase/oxidase N-terminal" evidence="9">
    <location>
        <begin position="387"/>
        <end position="474"/>
    </location>
</feature>
<accession>A0A9Q2UPT4</accession>
<dbReference type="PANTHER" id="PTHR43292:SF4">
    <property type="entry name" value="ACYL-COA DEHYDROGENASE FADE34"/>
    <property type="match status" value="1"/>
</dbReference>
<dbReference type="GO" id="GO:0005886">
    <property type="term" value="C:plasma membrane"/>
    <property type="evidence" value="ECO:0007669"/>
    <property type="project" value="TreeGrafter"/>
</dbReference>
<dbReference type="InterPro" id="IPR037069">
    <property type="entry name" value="AcylCoA_DH/ox_N_sf"/>
</dbReference>
<dbReference type="FunFam" id="2.40.110.10:FF:000011">
    <property type="entry name" value="Acyl-CoA dehydrogenase FadE34"/>
    <property type="match status" value="1"/>
</dbReference>
<dbReference type="EMBL" id="WVDC01000001">
    <property type="protein sequence ID" value="NKW41064.1"/>
    <property type="molecule type" value="Genomic_DNA"/>
</dbReference>
<reference evidence="11" key="2">
    <citation type="journal article" date="2020" name="Environ. Microbiol.">
        <title>The novel and transferable erm(51) gene confers Macrolides, Lincosamides, and Streptogramins B (MLSB) resistance to clonal Rhodococcus equi in the environment.</title>
        <authorList>
            <person name="Huber L."/>
            <person name="Giguere S."/>
            <person name="Slovis N.M."/>
            <person name="Alvarez-Narvaez S."/>
            <person name="Hart K.A."/>
            <person name="Greiter M."/>
            <person name="Morris E.R.A."/>
            <person name="Cohen N.D."/>
        </authorList>
    </citation>
    <scope>NUCLEOTIDE SEQUENCE</scope>
    <source>
        <strain evidence="11">Lh_116_1</strain>
        <strain evidence="12">Lh_16_1</strain>
    </source>
</reference>
<comment type="caution">
    <text evidence="10">The sequence shown here is derived from an EMBL/GenBank/DDBJ whole genome shotgun (WGS) entry which is preliminary data.</text>
</comment>
<dbReference type="Pfam" id="PF02771">
    <property type="entry name" value="Acyl-CoA_dh_N"/>
    <property type="match status" value="2"/>
</dbReference>
<dbReference type="PANTHER" id="PTHR43292">
    <property type="entry name" value="ACYL-COA DEHYDROGENASE"/>
    <property type="match status" value="1"/>
</dbReference>
<dbReference type="InterPro" id="IPR009075">
    <property type="entry name" value="AcylCo_DH/oxidase_C"/>
</dbReference>
<feature type="domain" description="Acyl-CoA oxidase/dehydrogenase middle" evidence="8">
    <location>
        <begin position="478"/>
        <end position="571"/>
    </location>
</feature>
<dbReference type="InterPro" id="IPR006091">
    <property type="entry name" value="Acyl-CoA_Oxase/DH_mid-dom"/>
</dbReference>
<keyword evidence="3" id="KW-0285">Flavoprotein</keyword>
<evidence type="ECO:0000313" key="10">
    <source>
        <dbReference type="EMBL" id="MBM4568796.1"/>
    </source>
</evidence>
<evidence type="ECO:0000256" key="1">
    <source>
        <dbReference type="ARBA" id="ARBA00001974"/>
    </source>
</evidence>
<dbReference type="Pfam" id="PF00441">
    <property type="entry name" value="Acyl-CoA_dh_1"/>
    <property type="match status" value="2"/>
</dbReference>
<protein>
    <submittedName>
        <fullName evidence="10">Acyl-CoA dehydrogenase</fullName>
    </submittedName>
</protein>
<keyword evidence="6" id="KW-0175">Coiled coil</keyword>
<evidence type="ECO:0000313" key="13">
    <source>
        <dbReference type="Proteomes" id="UP000808906"/>
    </source>
</evidence>
<feature type="domain" description="Acyl-CoA dehydrogenase/oxidase C-terminal" evidence="7">
    <location>
        <begin position="219"/>
        <end position="344"/>
    </location>
</feature>
<dbReference type="Proteomes" id="UP000608063">
    <property type="component" value="Unassembled WGS sequence"/>
</dbReference>
<sequence>MTIATSDEQKAVQESIQAWARSAAPIAILREGPADSWRQTWPSVAQLGLFAVGVPESVGGVGGQVVDLAAMLEQSAVELVGGPVLPTALAGLVLGRCDGAAAKAWAGQIAEGELPVSVVLDAPALEATPDADGGLVLAGDAGNALGGEPGVAVLVPARSGADVVWCLVDGAATGLTVEPLDILDKSRAVARIRFDGVAVTPDRIVTGVAPDLVRDLAATLVAAEAAGVAGWSLRTAVEYAKIREQFGKPIGSFQAIKHLCAEMLCRVEQARAVAWDAAVAAEDALPDPDTGRSGTSELPVAAAVAAAVALDAAVQNAKDCIQILGGIGFTWEHDAHFYLRRAVSNKQFLRGSNVWRARVTELTRAGARRHLTIDLSDLESERAAIRDEVAALAAVPEAERRVAVAESGYAAPHWPRPYGRGASAAEQILIAEEMAAAGVERPDLVIGWWAVPTVLEHGSPEQIERFALPTLRGEITWCQLFSEPGAGSDLASLRTVAEKVDGGWKLNGQKVWTSLAREADWGICLARTDKDAPKHKGITYFVLDMKTPGIRISPLREITGDALFNEVFLDDVFIPDDCVVGEVNGGWKLARTTLANERVAMSGGSSLGKAVEDLLELAGEPDAVTADHLGALISEALVGSLLELRTTLRQLDGQDPGPASSVRKLVGVRNRQGVAEFAVELAGEAGWVEGPLTREFLNTRCLSIAGGTTQILLTVAAEQLLGLPRG</sequence>
<evidence type="ECO:0000256" key="2">
    <source>
        <dbReference type="ARBA" id="ARBA00009347"/>
    </source>
</evidence>
<evidence type="ECO:0000256" key="6">
    <source>
        <dbReference type="SAM" id="Coils"/>
    </source>
</evidence>
<feature type="domain" description="Acyl-CoA dehydrogenase/oxidase N-terminal" evidence="9">
    <location>
        <begin position="6"/>
        <end position="81"/>
    </location>
</feature>
<dbReference type="RefSeq" id="WP_084957501.1">
    <property type="nucleotide sequence ID" value="NZ_CP095477.1"/>
</dbReference>
<dbReference type="EMBL" id="WVBC01000034">
    <property type="protein sequence ID" value="NKT80404.1"/>
    <property type="molecule type" value="Genomic_DNA"/>
</dbReference>
<dbReference type="Pfam" id="PF02770">
    <property type="entry name" value="Acyl-CoA_dh_M"/>
    <property type="match status" value="1"/>
</dbReference>
<evidence type="ECO:0000256" key="3">
    <source>
        <dbReference type="ARBA" id="ARBA00022630"/>
    </source>
</evidence>
<dbReference type="Proteomes" id="UP000808906">
    <property type="component" value="Unassembled WGS sequence"/>
</dbReference>
<keyword evidence="5" id="KW-0560">Oxidoreductase</keyword>
<proteinExistence type="inferred from homology"/>
<reference evidence="10" key="1">
    <citation type="submission" date="2019-11" db="EMBL/GenBank/DDBJ databases">
        <title>Spread of Macrolides and rifampicin resistant Rhodococcus equi in clinical isolates in the USA.</title>
        <authorList>
            <person name="Alvarez-Narvaez S."/>
            <person name="Huber L."/>
            <person name="Cohen N.D."/>
            <person name="Slovis N."/>
            <person name="Greiter M."/>
            <person name="Giguere S."/>
            <person name="Hart K."/>
        </authorList>
    </citation>
    <scope>NUCLEOTIDE SEQUENCE</scope>
    <source>
        <strain evidence="10">Lh_17</strain>
    </source>
</reference>
<dbReference type="AlphaFoldDB" id="A0A9Q2UPT4"/>
<evidence type="ECO:0000259" key="7">
    <source>
        <dbReference type="Pfam" id="PF00441"/>
    </source>
</evidence>
<feature type="domain" description="Acyl-CoA dehydrogenase/oxidase C-terminal" evidence="7">
    <location>
        <begin position="584"/>
        <end position="721"/>
    </location>
</feature>
<dbReference type="GO" id="GO:0016627">
    <property type="term" value="F:oxidoreductase activity, acting on the CH-CH group of donors"/>
    <property type="evidence" value="ECO:0007669"/>
    <property type="project" value="InterPro"/>
</dbReference>
<evidence type="ECO:0000259" key="8">
    <source>
        <dbReference type="Pfam" id="PF02770"/>
    </source>
</evidence>
<dbReference type="InterPro" id="IPR013786">
    <property type="entry name" value="AcylCoA_DH/ox_N"/>
</dbReference>